<comment type="caution">
    <text evidence="3">The sequence shown here is derived from an EMBL/GenBank/DDBJ whole genome shotgun (WGS) entry which is preliminary data.</text>
</comment>
<evidence type="ECO:0000313" key="4">
    <source>
        <dbReference type="Proteomes" id="UP000823858"/>
    </source>
</evidence>
<dbReference type="CDD" id="cd05399">
    <property type="entry name" value="NT_Rel-Spo_like"/>
    <property type="match status" value="1"/>
</dbReference>
<dbReference type="PANTHER" id="PTHR41773">
    <property type="entry name" value="GTP PYROPHOSPHATASE-RELATED"/>
    <property type="match status" value="1"/>
</dbReference>
<evidence type="ECO:0000259" key="2">
    <source>
        <dbReference type="SMART" id="SM00954"/>
    </source>
</evidence>
<dbReference type="AlphaFoldDB" id="A0A9D2QHQ7"/>
<dbReference type="PANTHER" id="PTHR41773:SF1">
    <property type="entry name" value="RELA_SPOT DOMAIN-CONTAINING PROTEIN"/>
    <property type="match status" value="1"/>
</dbReference>
<evidence type="ECO:0000313" key="3">
    <source>
        <dbReference type="EMBL" id="HJC86303.1"/>
    </source>
</evidence>
<dbReference type="Gene3D" id="1.10.287.860">
    <property type="entry name" value="Nucleotidyltransferase"/>
    <property type="match status" value="1"/>
</dbReference>
<dbReference type="SUPFAM" id="SSF81301">
    <property type="entry name" value="Nucleotidyltransferase"/>
    <property type="match status" value="1"/>
</dbReference>
<dbReference type="Pfam" id="PF04607">
    <property type="entry name" value="RelA_SpoT"/>
    <property type="match status" value="1"/>
</dbReference>
<reference evidence="3" key="1">
    <citation type="journal article" date="2021" name="PeerJ">
        <title>Extensive microbial diversity within the chicken gut microbiome revealed by metagenomics and culture.</title>
        <authorList>
            <person name="Gilroy R."/>
            <person name="Ravi A."/>
            <person name="Getino M."/>
            <person name="Pursley I."/>
            <person name="Horton D.L."/>
            <person name="Alikhan N.F."/>
            <person name="Baker D."/>
            <person name="Gharbi K."/>
            <person name="Hall N."/>
            <person name="Watson M."/>
            <person name="Adriaenssens E.M."/>
            <person name="Foster-Nyarko E."/>
            <person name="Jarju S."/>
            <person name="Secka A."/>
            <person name="Antonio M."/>
            <person name="Oren A."/>
            <person name="Chaudhuri R.R."/>
            <person name="La Ragione R."/>
            <person name="Hildebrand F."/>
            <person name="Pallen M.J."/>
        </authorList>
    </citation>
    <scope>NUCLEOTIDE SEQUENCE</scope>
    <source>
        <strain evidence="3">ChiHjej13B12-4958</strain>
    </source>
</reference>
<dbReference type="GO" id="GO:0015969">
    <property type="term" value="P:guanosine tetraphosphate metabolic process"/>
    <property type="evidence" value="ECO:0007669"/>
    <property type="project" value="InterPro"/>
</dbReference>
<feature type="region of interest" description="Disordered" evidence="1">
    <location>
        <begin position="300"/>
        <end position="324"/>
    </location>
</feature>
<evidence type="ECO:0000256" key="1">
    <source>
        <dbReference type="SAM" id="MobiDB-lite"/>
    </source>
</evidence>
<reference evidence="3" key="2">
    <citation type="submission" date="2021-04" db="EMBL/GenBank/DDBJ databases">
        <authorList>
            <person name="Gilroy R."/>
        </authorList>
    </citation>
    <scope>NUCLEOTIDE SEQUENCE</scope>
    <source>
        <strain evidence="3">ChiHjej13B12-4958</strain>
    </source>
</reference>
<dbReference type="InterPro" id="IPR007685">
    <property type="entry name" value="RelA_SpoT"/>
</dbReference>
<dbReference type="EMBL" id="DWVP01000024">
    <property type="protein sequence ID" value="HJC86303.1"/>
    <property type="molecule type" value="Genomic_DNA"/>
</dbReference>
<dbReference type="InterPro" id="IPR043519">
    <property type="entry name" value="NT_sf"/>
</dbReference>
<feature type="domain" description="RelA/SpoT" evidence="2">
    <location>
        <begin position="43"/>
        <end position="168"/>
    </location>
</feature>
<organism evidence="3 4">
    <name type="scientific">Candidatus Corynebacterium faecigallinarum</name>
    <dbReference type="NCBI Taxonomy" id="2838528"/>
    <lineage>
        <taxon>Bacteria</taxon>
        <taxon>Bacillati</taxon>
        <taxon>Actinomycetota</taxon>
        <taxon>Actinomycetes</taxon>
        <taxon>Mycobacteriales</taxon>
        <taxon>Corynebacteriaceae</taxon>
        <taxon>Corynebacterium</taxon>
    </lineage>
</organism>
<name>A0A9D2QHQ7_9CORY</name>
<dbReference type="Gene3D" id="3.30.460.10">
    <property type="entry name" value="Beta Polymerase, domain 2"/>
    <property type="match status" value="1"/>
</dbReference>
<dbReference type="SMART" id="SM00954">
    <property type="entry name" value="RelA_SpoT"/>
    <property type="match status" value="1"/>
</dbReference>
<accession>A0A9D2QHQ7</accession>
<dbReference type="Proteomes" id="UP000823858">
    <property type="component" value="Unassembled WGS sequence"/>
</dbReference>
<gene>
    <name evidence="3" type="ORF">H9751_12350</name>
</gene>
<sequence length="324" mass="36070">MSTSALRDFDNWLAAHPTVVTDVSEVVSEELSDAGINFDQVSVRIKNRGSYLRKLRDKEHPDYRDFASAHDVLGVRVTVFTTSEIPLLVGVMRGMFDVHSVTDKTAQTAAQGLFGYASRHVIAAIDGSILPELREYDGRLIEVQLRTVLQHAWAEFEHDVRYKNPGYELTPEVHRAFTLAAGLIEVADQQFDMIARTTTGHDSSTEDTELTAATLPGVLTMIVGSGYPMSKAEYYGFAIDMLAANGVTTIGELETLCDPETLEGLKDVMGFGYPPGQVRLVDDLLLYTYGRDHIRRTVHIGDHPESRPGRLGNRWQRMGQKQKN</sequence>
<proteinExistence type="predicted"/>
<protein>
    <recommendedName>
        <fullName evidence="2">RelA/SpoT domain-containing protein</fullName>
    </recommendedName>
</protein>